<evidence type="ECO:0000313" key="4">
    <source>
        <dbReference type="Proteomes" id="UP000076738"/>
    </source>
</evidence>
<dbReference type="Pfam" id="PF12937">
    <property type="entry name" value="F-box-like"/>
    <property type="match status" value="1"/>
</dbReference>
<dbReference type="Proteomes" id="UP000076738">
    <property type="component" value="Unassembled WGS sequence"/>
</dbReference>
<feature type="compositionally biased region" description="Acidic residues" evidence="1">
    <location>
        <begin position="367"/>
        <end position="392"/>
    </location>
</feature>
<evidence type="ECO:0000256" key="1">
    <source>
        <dbReference type="SAM" id="MobiDB-lite"/>
    </source>
</evidence>
<dbReference type="OrthoDB" id="2447803at2759"/>
<dbReference type="InterPro" id="IPR036047">
    <property type="entry name" value="F-box-like_dom_sf"/>
</dbReference>
<feature type="domain" description="F-box" evidence="2">
    <location>
        <begin position="16"/>
        <end position="54"/>
    </location>
</feature>
<dbReference type="EMBL" id="KV417310">
    <property type="protein sequence ID" value="KZO92498.1"/>
    <property type="molecule type" value="Genomic_DNA"/>
</dbReference>
<feature type="region of interest" description="Disordered" evidence="1">
    <location>
        <begin position="336"/>
        <end position="414"/>
    </location>
</feature>
<sequence>MNGKAAAHLPHPLYLPEILSIIFSHLPNVDLSQCLAVSRLWFDCAVQGLYKHVRIVDFLKVTESGRAEGGPRLGQFVLTMQDAIRLRKYAPHILTLSCTSHEYRNREVRHDWKAAGRSYALVPLDPLDQFSTMIRQWHALILSDLHLSPQPIRQGAFPTLQDLFPKLSGLRGGFDLDDDLSPTTSLEFTLPLDSPSALVNGLTYPLQAAYTYSMERELRGTELLLRSSKAYANLAVFQPYFFFYLRQSATLRELELAALWDSKTDAVDDWKAVWLEEETVPYPARRCALRTLVLRCPKPAEMFARLVHEDMLGPQLPELERLFFGVENAVDIEEWDMSESEEEGELHPFTIDGDEEMSDASEHGVEGEEMSTEESGTDSSDTDETDVTTSEEEEHHFHEASMSGSGSDGEGDWQTEDEIQVDGSDIAAAEAMFGAELLPGRLPSYFEDGYRPLVRFSALMKDGPALHALLEAVAVACPALKVLGWDGRANVTLGRAYAASSVEGRTEMLEREVRRVLETR</sequence>
<name>A0A167IC49_CALVF</name>
<keyword evidence="4" id="KW-1185">Reference proteome</keyword>
<dbReference type="SUPFAM" id="SSF81383">
    <property type="entry name" value="F-box domain"/>
    <property type="match status" value="1"/>
</dbReference>
<proteinExistence type="predicted"/>
<dbReference type="AlphaFoldDB" id="A0A167IC49"/>
<protein>
    <recommendedName>
        <fullName evidence="2">F-box domain-containing protein</fullName>
    </recommendedName>
</protein>
<evidence type="ECO:0000313" key="3">
    <source>
        <dbReference type="EMBL" id="KZO92498.1"/>
    </source>
</evidence>
<organism evidence="3 4">
    <name type="scientific">Calocera viscosa (strain TUFC12733)</name>
    <dbReference type="NCBI Taxonomy" id="1330018"/>
    <lineage>
        <taxon>Eukaryota</taxon>
        <taxon>Fungi</taxon>
        <taxon>Dikarya</taxon>
        <taxon>Basidiomycota</taxon>
        <taxon>Agaricomycotina</taxon>
        <taxon>Dacrymycetes</taxon>
        <taxon>Dacrymycetales</taxon>
        <taxon>Dacrymycetaceae</taxon>
        <taxon>Calocera</taxon>
    </lineage>
</organism>
<accession>A0A167IC49</accession>
<reference evidence="3 4" key="1">
    <citation type="journal article" date="2016" name="Mol. Biol. Evol.">
        <title>Comparative Genomics of Early-Diverging Mushroom-Forming Fungi Provides Insights into the Origins of Lignocellulose Decay Capabilities.</title>
        <authorList>
            <person name="Nagy L.G."/>
            <person name="Riley R."/>
            <person name="Tritt A."/>
            <person name="Adam C."/>
            <person name="Daum C."/>
            <person name="Floudas D."/>
            <person name="Sun H."/>
            <person name="Yadav J.S."/>
            <person name="Pangilinan J."/>
            <person name="Larsson K.H."/>
            <person name="Matsuura K."/>
            <person name="Barry K."/>
            <person name="Labutti K."/>
            <person name="Kuo R."/>
            <person name="Ohm R.A."/>
            <person name="Bhattacharya S.S."/>
            <person name="Shirouzu T."/>
            <person name="Yoshinaga Y."/>
            <person name="Martin F.M."/>
            <person name="Grigoriev I.V."/>
            <person name="Hibbett D.S."/>
        </authorList>
    </citation>
    <scope>NUCLEOTIDE SEQUENCE [LARGE SCALE GENOMIC DNA]</scope>
    <source>
        <strain evidence="3 4">TUFC12733</strain>
    </source>
</reference>
<dbReference type="InterPro" id="IPR001810">
    <property type="entry name" value="F-box_dom"/>
</dbReference>
<gene>
    <name evidence="3" type="ORF">CALVIDRAFT_567359</name>
</gene>
<evidence type="ECO:0000259" key="2">
    <source>
        <dbReference type="Pfam" id="PF12937"/>
    </source>
</evidence>